<sequence>MSQLCRSPRTSPKSNAMNVSSDHEEMQSKKGTCKWSEEDEVALIRYLTEHKHKAGDGLNFTAVFYNDTVAAMPKPKSGATKTRKACRRKFTKLHGTYKIVSEISGRSGGSYSLERGTDIHAADEVAWKDFVQKKVAASSAAEYQKFQNKGWVHFSAMQVLFPSKGKGKNVCHGLSQADGSDPEDLPESSELDDETNNAPSDILRDMQITPSTVITPPTSIASGSKRKFTTDEDSLSGICPPSSSGMDTSSSKQRRITAPVALNCFGDELNVNFKWNTDIMSERLNTIVQSLPTRPLHGSSSSRKNDALNILIAKEENWIGYDNLLLLMNVLRQDSTGHADVYLATVNQGRELLRYKWVQARLAEHNVHINIPAAVLNQTVGTSTPSTSA</sequence>
<evidence type="ECO:0000313" key="2">
    <source>
        <dbReference type="Proteomes" id="UP000790377"/>
    </source>
</evidence>
<accession>A0ACB7ZWU9</accession>
<reference evidence="1" key="1">
    <citation type="journal article" date="2021" name="New Phytol.">
        <title>Evolutionary innovations through gain and loss of genes in the ectomycorrhizal Boletales.</title>
        <authorList>
            <person name="Wu G."/>
            <person name="Miyauchi S."/>
            <person name="Morin E."/>
            <person name="Kuo A."/>
            <person name="Drula E."/>
            <person name="Varga T."/>
            <person name="Kohler A."/>
            <person name="Feng B."/>
            <person name="Cao Y."/>
            <person name="Lipzen A."/>
            <person name="Daum C."/>
            <person name="Hundley H."/>
            <person name="Pangilinan J."/>
            <person name="Johnson J."/>
            <person name="Barry K."/>
            <person name="LaButti K."/>
            <person name="Ng V."/>
            <person name="Ahrendt S."/>
            <person name="Min B."/>
            <person name="Choi I.G."/>
            <person name="Park H."/>
            <person name="Plett J.M."/>
            <person name="Magnuson J."/>
            <person name="Spatafora J.W."/>
            <person name="Nagy L.G."/>
            <person name="Henrissat B."/>
            <person name="Grigoriev I.V."/>
            <person name="Yang Z.L."/>
            <person name="Xu J."/>
            <person name="Martin F.M."/>
        </authorList>
    </citation>
    <scope>NUCLEOTIDE SEQUENCE</scope>
    <source>
        <strain evidence="1">ATCC 28755</strain>
    </source>
</reference>
<dbReference type="EMBL" id="MU268137">
    <property type="protein sequence ID" value="KAH7905710.1"/>
    <property type="molecule type" value="Genomic_DNA"/>
</dbReference>
<protein>
    <submittedName>
        <fullName evidence="1">Uncharacterized protein</fullName>
    </submittedName>
</protein>
<gene>
    <name evidence="1" type="ORF">BJ138DRAFT_1118223</name>
</gene>
<evidence type="ECO:0000313" key="1">
    <source>
        <dbReference type="EMBL" id="KAH7905710.1"/>
    </source>
</evidence>
<proteinExistence type="predicted"/>
<dbReference type="Proteomes" id="UP000790377">
    <property type="component" value="Unassembled WGS sequence"/>
</dbReference>
<name>A0ACB7ZWU9_9AGAM</name>
<keyword evidence="2" id="KW-1185">Reference proteome</keyword>
<organism evidence="1 2">
    <name type="scientific">Hygrophoropsis aurantiaca</name>
    <dbReference type="NCBI Taxonomy" id="72124"/>
    <lineage>
        <taxon>Eukaryota</taxon>
        <taxon>Fungi</taxon>
        <taxon>Dikarya</taxon>
        <taxon>Basidiomycota</taxon>
        <taxon>Agaricomycotina</taxon>
        <taxon>Agaricomycetes</taxon>
        <taxon>Agaricomycetidae</taxon>
        <taxon>Boletales</taxon>
        <taxon>Coniophorineae</taxon>
        <taxon>Hygrophoropsidaceae</taxon>
        <taxon>Hygrophoropsis</taxon>
    </lineage>
</organism>
<comment type="caution">
    <text evidence="1">The sequence shown here is derived from an EMBL/GenBank/DDBJ whole genome shotgun (WGS) entry which is preliminary data.</text>
</comment>